<dbReference type="PANTHER" id="PTHR42852">
    <property type="entry name" value="THIOL:DISULFIDE INTERCHANGE PROTEIN DSBE"/>
    <property type="match status" value="1"/>
</dbReference>
<gene>
    <name evidence="6" type="ORF">B9T28_03275</name>
</gene>
<dbReference type="EMBL" id="NEGB01000001">
    <property type="protein sequence ID" value="OTG67651.1"/>
    <property type="molecule type" value="Genomic_DNA"/>
</dbReference>
<keyword evidence="4" id="KW-0472">Membrane</keyword>
<organism evidence="6 7">
    <name type="scientific">Acinetobacter silvestris</name>
    <dbReference type="NCBI Taxonomy" id="1977882"/>
    <lineage>
        <taxon>Bacteria</taxon>
        <taxon>Pseudomonadati</taxon>
        <taxon>Pseudomonadota</taxon>
        <taxon>Gammaproteobacteria</taxon>
        <taxon>Moraxellales</taxon>
        <taxon>Moraxellaceae</taxon>
        <taxon>Acinetobacter</taxon>
    </lineage>
</organism>
<protein>
    <submittedName>
        <fullName evidence="6">Redoxin</fullName>
    </submittedName>
</protein>
<feature type="transmembrane region" description="Helical" evidence="4">
    <location>
        <begin position="91"/>
        <end position="107"/>
    </location>
</feature>
<keyword evidence="3" id="KW-0676">Redox-active center</keyword>
<keyword evidence="4" id="KW-0812">Transmembrane</keyword>
<dbReference type="GO" id="GO:0030313">
    <property type="term" value="C:cell envelope"/>
    <property type="evidence" value="ECO:0007669"/>
    <property type="project" value="UniProtKB-SubCell"/>
</dbReference>
<dbReference type="InterPro" id="IPR013740">
    <property type="entry name" value="Redoxin"/>
</dbReference>
<dbReference type="SUPFAM" id="SSF52833">
    <property type="entry name" value="Thioredoxin-like"/>
    <property type="match status" value="1"/>
</dbReference>
<dbReference type="Pfam" id="PF01790">
    <property type="entry name" value="LGT"/>
    <property type="match status" value="1"/>
</dbReference>
<dbReference type="GO" id="GO:0008961">
    <property type="term" value="F:phosphatidylglycerol-prolipoprotein diacylglyceryl transferase activity"/>
    <property type="evidence" value="ECO:0007669"/>
    <property type="project" value="InterPro"/>
</dbReference>
<dbReference type="InterPro" id="IPR050553">
    <property type="entry name" value="Thioredoxin_ResA/DsbE_sf"/>
</dbReference>
<dbReference type="InterPro" id="IPR017937">
    <property type="entry name" value="Thioredoxin_CS"/>
</dbReference>
<accession>A0A1Y3CKD0</accession>
<dbReference type="STRING" id="1977882.B9T28_03275"/>
<evidence type="ECO:0000256" key="3">
    <source>
        <dbReference type="ARBA" id="ARBA00023284"/>
    </source>
</evidence>
<feature type="transmembrane region" description="Helical" evidence="4">
    <location>
        <begin position="52"/>
        <end position="71"/>
    </location>
</feature>
<proteinExistence type="predicted"/>
<dbReference type="Proteomes" id="UP000242765">
    <property type="component" value="Unassembled WGS sequence"/>
</dbReference>
<dbReference type="RefSeq" id="WP_086202500.1">
    <property type="nucleotide sequence ID" value="NZ_NEGB01000001.1"/>
</dbReference>
<evidence type="ECO:0000259" key="5">
    <source>
        <dbReference type="PROSITE" id="PS51352"/>
    </source>
</evidence>
<name>A0A1Y3CKD0_9GAMM</name>
<evidence type="ECO:0000256" key="2">
    <source>
        <dbReference type="ARBA" id="ARBA00022748"/>
    </source>
</evidence>
<dbReference type="GO" id="GO:0015036">
    <property type="term" value="F:disulfide oxidoreductase activity"/>
    <property type="evidence" value="ECO:0007669"/>
    <property type="project" value="UniProtKB-ARBA"/>
</dbReference>
<dbReference type="InterPro" id="IPR013766">
    <property type="entry name" value="Thioredoxin_domain"/>
</dbReference>
<keyword evidence="4" id="KW-1133">Transmembrane helix</keyword>
<comment type="caution">
    <text evidence="6">The sequence shown here is derived from an EMBL/GenBank/DDBJ whole genome shotgun (WGS) entry which is preliminary data.</text>
</comment>
<comment type="subcellular location">
    <subcellularLocation>
        <location evidence="1">Cell envelope</location>
    </subcellularLocation>
</comment>
<evidence type="ECO:0000313" key="6">
    <source>
        <dbReference type="EMBL" id="OTG67651.1"/>
    </source>
</evidence>
<sequence length="276" mass="31875">MLTPQAIHLGPIMLPWEFIIPICSLLITLLVANQFKQKYQVTTEQWNLFKDFIWTAIFIGLIFARIGFVLLNYEAYFQHPIDILKIQDKGFNLYIALVVGSLWIILKNKRLRKLFLTLIFSLLIILNSIGFGLLDRVQQQYQQFPQIELLDLQHNSVNLKQYSGKLTVINLWASWCPPCHREMPVLNQAQKQYSDVQFVFVNQGEDTETIQNYLKKNQLQLQHVLLDPQGLTAQSTGMYGLPSTLFFDAQGKLIETHMGEISHAVLAQKIQKLVSQ</sequence>
<keyword evidence="7" id="KW-1185">Reference proteome</keyword>
<dbReference type="PROSITE" id="PS00194">
    <property type="entry name" value="THIOREDOXIN_1"/>
    <property type="match status" value="1"/>
</dbReference>
<keyword evidence="2" id="KW-0201">Cytochrome c-type biogenesis</keyword>
<dbReference type="Gene3D" id="3.40.30.10">
    <property type="entry name" value="Glutaredoxin"/>
    <property type="match status" value="1"/>
</dbReference>
<dbReference type="GO" id="GO:0005886">
    <property type="term" value="C:plasma membrane"/>
    <property type="evidence" value="ECO:0007669"/>
    <property type="project" value="InterPro"/>
</dbReference>
<dbReference type="Pfam" id="PF08534">
    <property type="entry name" value="Redoxin"/>
    <property type="match status" value="1"/>
</dbReference>
<dbReference type="PROSITE" id="PS51352">
    <property type="entry name" value="THIOREDOXIN_2"/>
    <property type="match status" value="1"/>
</dbReference>
<dbReference type="PANTHER" id="PTHR42852:SF18">
    <property type="entry name" value="CHROMOSOME UNDETERMINED SCAFFOLD_47, WHOLE GENOME SHOTGUN SEQUENCE"/>
    <property type="match status" value="1"/>
</dbReference>
<evidence type="ECO:0000256" key="4">
    <source>
        <dbReference type="SAM" id="Phobius"/>
    </source>
</evidence>
<evidence type="ECO:0000256" key="1">
    <source>
        <dbReference type="ARBA" id="ARBA00004196"/>
    </source>
</evidence>
<evidence type="ECO:0000313" key="7">
    <source>
        <dbReference type="Proteomes" id="UP000242765"/>
    </source>
</evidence>
<dbReference type="AlphaFoldDB" id="A0A1Y3CKD0"/>
<feature type="transmembrane region" description="Helical" evidence="4">
    <location>
        <begin position="12"/>
        <end position="32"/>
    </location>
</feature>
<reference evidence="6 7" key="1">
    <citation type="submission" date="2017-04" db="EMBL/GenBank/DDBJ databases">
        <title>High diversity of culturable Acinetobacter species in natural soil and water ecosystems.</title>
        <authorList>
            <person name="Nemec A."/>
            <person name="Radolfova-Krizova L."/>
        </authorList>
    </citation>
    <scope>NUCLEOTIDE SEQUENCE [LARGE SCALE GENOMIC DNA]</scope>
    <source>
        <strain evidence="6 7">ANC 4999</strain>
    </source>
</reference>
<dbReference type="GO" id="GO:0042158">
    <property type="term" value="P:lipoprotein biosynthetic process"/>
    <property type="evidence" value="ECO:0007669"/>
    <property type="project" value="InterPro"/>
</dbReference>
<dbReference type="InterPro" id="IPR001640">
    <property type="entry name" value="Lgt"/>
</dbReference>
<dbReference type="CDD" id="cd02966">
    <property type="entry name" value="TlpA_like_family"/>
    <property type="match status" value="1"/>
</dbReference>
<dbReference type="InterPro" id="IPR036249">
    <property type="entry name" value="Thioredoxin-like_sf"/>
</dbReference>
<dbReference type="GO" id="GO:0017004">
    <property type="term" value="P:cytochrome complex assembly"/>
    <property type="evidence" value="ECO:0007669"/>
    <property type="project" value="UniProtKB-KW"/>
</dbReference>
<feature type="transmembrane region" description="Helical" evidence="4">
    <location>
        <begin position="114"/>
        <end position="134"/>
    </location>
</feature>
<feature type="domain" description="Thioredoxin" evidence="5">
    <location>
        <begin position="138"/>
        <end position="275"/>
    </location>
</feature>
<dbReference type="OrthoDB" id="9799347at2"/>